<dbReference type="SUPFAM" id="SSF55785">
    <property type="entry name" value="PYP-like sensor domain (PAS domain)"/>
    <property type="match status" value="1"/>
</dbReference>
<dbReference type="Pfam" id="PF02518">
    <property type="entry name" value="HATPase_c"/>
    <property type="match status" value="1"/>
</dbReference>
<feature type="domain" description="Histidine kinase" evidence="10">
    <location>
        <begin position="170"/>
        <end position="375"/>
    </location>
</feature>
<dbReference type="PANTHER" id="PTHR43065:SF10">
    <property type="entry name" value="PEROXIDE STRESS-ACTIVATED HISTIDINE KINASE MAK3"/>
    <property type="match status" value="1"/>
</dbReference>
<keyword evidence="8" id="KW-0902">Two-component regulatory system</keyword>
<dbReference type="InterPro" id="IPR035965">
    <property type="entry name" value="PAS-like_dom_sf"/>
</dbReference>
<evidence type="ECO:0000256" key="3">
    <source>
        <dbReference type="ARBA" id="ARBA00022553"/>
    </source>
</evidence>
<accession>A0ABP8N6N3</accession>
<keyword evidence="9" id="KW-0175">Coiled coil</keyword>
<evidence type="ECO:0000256" key="6">
    <source>
        <dbReference type="ARBA" id="ARBA00022777"/>
    </source>
</evidence>
<dbReference type="SMART" id="SM00388">
    <property type="entry name" value="HisKA"/>
    <property type="match status" value="1"/>
</dbReference>
<dbReference type="EMBL" id="BAABGA010000050">
    <property type="protein sequence ID" value="GAA4460506.1"/>
    <property type="molecule type" value="Genomic_DNA"/>
</dbReference>
<dbReference type="PROSITE" id="PS50112">
    <property type="entry name" value="PAS"/>
    <property type="match status" value="1"/>
</dbReference>
<evidence type="ECO:0000256" key="5">
    <source>
        <dbReference type="ARBA" id="ARBA00022741"/>
    </source>
</evidence>
<dbReference type="CDD" id="cd00130">
    <property type="entry name" value="PAS"/>
    <property type="match status" value="1"/>
</dbReference>
<keyword evidence="13" id="KW-1185">Reference proteome</keyword>
<dbReference type="PRINTS" id="PR00344">
    <property type="entry name" value="BCTRLSENSOR"/>
</dbReference>
<dbReference type="EC" id="2.7.13.3" evidence="2"/>
<dbReference type="InterPro" id="IPR036890">
    <property type="entry name" value="HATPase_C_sf"/>
</dbReference>
<evidence type="ECO:0000313" key="13">
    <source>
        <dbReference type="Proteomes" id="UP001500840"/>
    </source>
</evidence>
<proteinExistence type="predicted"/>
<dbReference type="InterPro" id="IPR003594">
    <property type="entry name" value="HATPase_dom"/>
</dbReference>
<organism evidence="12 13">
    <name type="scientific">Novipirellula rosea</name>
    <dbReference type="NCBI Taxonomy" id="1031540"/>
    <lineage>
        <taxon>Bacteria</taxon>
        <taxon>Pseudomonadati</taxon>
        <taxon>Planctomycetota</taxon>
        <taxon>Planctomycetia</taxon>
        <taxon>Pirellulales</taxon>
        <taxon>Pirellulaceae</taxon>
        <taxon>Novipirellula</taxon>
    </lineage>
</organism>
<keyword evidence="7" id="KW-0067">ATP-binding</keyword>
<evidence type="ECO:0000256" key="2">
    <source>
        <dbReference type="ARBA" id="ARBA00012438"/>
    </source>
</evidence>
<dbReference type="RefSeq" id="WP_339942558.1">
    <property type="nucleotide sequence ID" value="NZ_BAABGA010000050.1"/>
</dbReference>
<feature type="domain" description="PAS" evidence="11">
    <location>
        <begin position="5"/>
        <end position="57"/>
    </location>
</feature>
<protein>
    <recommendedName>
        <fullName evidence="2">histidine kinase</fullName>
        <ecNumber evidence="2">2.7.13.3</ecNumber>
    </recommendedName>
</protein>
<comment type="catalytic activity">
    <reaction evidence="1">
        <text>ATP + protein L-histidine = ADP + protein N-phospho-L-histidine.</text>
        <dbReference type="EC" id="2.7.13.3"/>
    </reaction>
</comment>
<feature type="coiled-coil region" evidence="9">
    <location>
        <begin position="116"/>
        <end position="154"/>
    </location>
</feature>
<dbReference type="NCBIfam" id="TIGR00229">
    <property type="entry name" value="sensory_box"/>
    <property type="match status" value="1"/>
</dbReference>
<keyword evidence="3" id="KW-0597">Phosphoprotein</keyword>
<comment type="caution">
    <text evidence="12">The sequence shown here is derived from an EMBL/GenBank/DDBJ whole genome shotgun (WGS) entry which is preliminary data.</text>
</comment>
<dbReference type="Pfam" id="PF00512">
    <property type="entry name" value="HisKA"/>
    <property type="match status" value="1"/>
</dbReference>
<evidence type="ECO:0000259" key="11">
    <source>
        <dbReference type="PROSITE" id="PS50112"/>
    </source>
</evidence>
<evidence type="ECO:0000256" key="7">
    <source>
        <dbReference type="ARBA" id="ARBA00022840"/>
    </source>
</evidence>
<dbReference type="Gene3D" id="1.10.287.130">
    <property type="match status" value="1"/>
</dbReference>
<dbReference type="SUPFAM" id="SSF55874">
    <property type="entry name" value="ATPase domain of HSP90 chaperone/DNA topoisomerase II/histidine kinase"/>
    <property type="match status" value="1"/>
</dbReference>
<dbReference type="Proteomes" id="UP001500840">
    <property type="component" value="Unassembled WGS sequence"/>
</dbReference>
<dbReference type="InterPro" id="IPR004358">
    <property type="entry name" value="Sig_transdc_His_kin-like_C"/>
</dbReference>
<keyword evidence="5" id="KW-0547">Nucleotide-binding</keyword>
<dbReference type="InterPro" id="IPR000014">
    <property type="entry name" value="PAS"/>
</dbReference>
<evidence type="ECO:0000313" key="12">
    <source>
        <dbReference type="EMBL" id="GAA4460506.1"/>
    </source>
</evidence>
<gene>
    <name evidence="12" type="ORF">GCM10023156_41520</name>
</gene>
<keyword evidence="4" id="KW-0808">Transferase</keyword>
<dbReference type="InterPro" id="IPR003661">
    <property type="entry name" value="HisK_dim/P_dom"/>
</dbReference>
<evidence type="ECO:0000256" key="4">
    <source>
        <dbReference type="ARBA" id="ARBA00022679"/>
    </source>
</evidence>
<dbReference type="SMART" id="SM00091">
    <property type="entry name" value="PAS"/>
    <property type="match status" value="1"/>
</dbReference>
<sequence>MHNQDQVLLAALLRTAVDAIIVINDRGIMQSVNPATTKLFGYSEDEMVGENVKLLMPTPYREEHDGYLRSYHETGRAKIIGIGREVTGKRKDETTFPMHLAVSEVPLGDKKLFAGIVRDISDLKNAQQQLSEINDQLEQRVRERTSELHATQAELLKAGKLATLGQVAGGIAHEIRNPLNAVRTSAYYLRNAKKLTPEKTSEHLERIDRQVLLIEKVIKALSDFVRLPEPRLSKCNVSELINDIISEVSIADNVRMQNDVASDLPTAMVDPNQISIVFHNLIRNASDAMPQGGTITLASNVIESQIIIEVIDTGVGIGDEHIRRITEPLYSTKAQGMGLGLAVSAAILDKNHGHMEVESQLGVGTTFAVHLPRHFRS</sequence>
<dbReference type="SUPFAM" id="SSF47384">
    <property type="entry name" value="Homodimeric domain of signal transducing histidine kinase"/>
    <property type="match status" value="1"/>
</dbReference>
<dbReference type="PROSITE" id="PS50109">
    <property type="entry name" value="HIS_KIN"/>
    <property type="match status" value="1"/>
</dbReference>
<dbReference type="InterPro" id="IPR013767">
    <property type="entry name" value="PAS_fold"/>
</dbReference>
<dbReference type="InterPro" id="IPR005467">
    <property type="entry name" value="His_kinase_dom"/>
</dbReference>
<keyword evidence="6" id="KW-0418">Kinase</keyword>
<evidence type="ECO:0000256" key="8">
    <source>
        <dbReference type="ARBA" id="ARBA00023012"/>
    </source>
</evidence>
<evidence type="ECO:0000259" key="10">
    <source>
        <dbReference type="PROSITE" id="PS50109"/>
    </source>
</evidence>
<evidence type="ECO:0000256" key="1">
    <source>
        <dbReference type="ARBA" id="ARBA00000085"/>
    </source>
</evidence>
<dbReference type="InterPro" id="IPR036097">
    <property type="entry name" value="HisK_dim/P_sf"/>
</dbReference>
<dbReference type="Gene3D" id="3.30.450.20">
    <property type="entry name" value="PAS domain"/>
    <property type="match status" value="1"/>
</dbReference>
<dbReference type="Gene3D" id="3.30.565.10">
    <property type="entry name" value="Histidine kinase-like ATPase, C-terminal domain"/>
    <property type="match status" value="1"/>
</dbReference>
<dbReference type="CDD" id="cd00082">
    <property type="entry name" value="HisKA"/>
    <property type="match status" value="1"/>
</dbReference>
<dbReference type="PANTHER" id="PTHR43065">
    <property type="entry name" value="SENSOR HISTIDINE KINASE"/>
    <property type="match status" value="1"/>
</dbReference>
<reference evidence="13" key="1">
    <citation type="journal article" date="2019" name="Int. J. Syst. Evol. Microbiol.">
        <title>The Global Catalogue of Microorganisms (GCM) 10K type strain sequencing project: providing services to taxonomists for standard genome sequencing and annotation.</title>
        <authorList>
            <consortium name="The Broad Institute Genomics Platform"/>
            <consortium name="The Broad Institute Genome Sequencing Center for Infectious Disease"/>
            <person name="Wu L."/>
            <person name="Ma J."/>
        </authorList>
    </citation>
    <scope>NUCLEOTIDE SEQUENCE [LARGE SCALE GENOMIC DNA]</scope>
    <source>
        <strain evidence="13">JCM 17759</strain>
    </source>
</reference>
<name>A0ABP8N6N3_9BACT</name>
<evidence type="ECO:0000256" key="9">
    <source>
        <dbReference type="SAM" id="Coils"/>
    </source>
</evidence>
<dbReference type="Pfam" id="PF00989">
    <property type="entry name" value="PAS"/>
    <property type="match status" value="1"/>
</dbReference>
<dbReference type="SMART" id="SM00387">
    <property type="entry name" value="HATPase_c"/>
    <property type="match status" value="1"/>
</dbReference>